<reference evidence="4" key="1">
    <citation type="journal article" date="2015" name="PLoS Genet.">
        <title>The dynamic genome and transcriptome of the human fungal pathogen Blastomyces and close relative Emmonsia.</title>
        <authorList>
            <person name="Munoz J.F."/>
            <person name="Gauthier G.M."/>
            <person name="Desjardins C.A."/>
            <person name="Gallo J.E."/>
            <person name="Holder J."/>
            <person name="Sullivan T.D."/>
            <person name="Marty A.J."/>
            <person name="Carmen J.C."/>
            <person name="Chen Z."/>
            <person name="Ding L."/>
            <person name="Gujja S."/>
            <person name="Magrini V."/>
            <person name="Misas E."/>
            <person name="Mitreva M."/>
            <person name="Priest M."/>
            <person name="Saif S."/>
            <person name="Whiston E.A."/>
            <person name="Young S."/>
            <person name="Zeng Q."/>
            <person name="Goldman W.E."/>
            <person name="Mardis E.R."/>
            <person name="Taylor J.W."/>
            <person name="McEwen J.G."/>
            <person name="Clay O.K."/>
            <person name="Klein B.S."/>
            <person name="Cuomo C.A."/>
        </authorList>
    </citation>
    <scope>NUCLEOTIDE SEQUENCE [LARGE SCALE GENOMIC DNA]</scope>
    <source>
        <strain evidence="4">UAMH 139</strain>
    </source>
</reference>
<dbReference type="InterPro" id="IPR050410">
    <property type="entry name" value="CCR4/nocturin_mRNA_transcr"/>
</dbReference>
<name>A0A0H1BWK1_9EURO</name>
<dbReference type="GO" id="GO:0000175">
    <property type="term" value="F:3'-5'-RNA exonuclease activity"/>
    <property type="evidence" value="ECO:0007669"/>
    <property type="project" value="TreeGrafter"/>
</dbReference>
<dbReference type="EMBL" id="LDEV01000349">
    <property type="protein sequence ID" value="KLJ13436.1"/>
    <property type="molecule type" value="Genomic_DNA"/>
</dbReference>
<dbReference type="Gene3D" id="3.60.10.10">
    <property type="entry name" value="Endonuclease/exonuclease/phosphatase"/>
    <property type="match status" value="1"/>
</dbReference>
<accession>A0A0H1BWK1</accession>
<protein>
    <recommendedName>
        <fullName evidence="2">Endonuclease/exonuclease/phosphatase domain-containing protein</fullName>
    </recommendedName>
</protein>
<evidence type="ECO:0000313" key="3">
    <source>
        <dbReference type="EMBL" id="KLJ13436.1"/>
    </source>
</evidence>
<keyword evidence="4" id="KW-1185">Reference proteome</keyword>
<sequence>MAPLNRLITAVCATLFFWPSLIYGSPASPSPSASRTWPFPDKSLSLRLMSFNIRYAANPSGNEKAWSERRGNLITQIAYEMGANDNVFVGMQEVLHNQLEDVVNGLNNHPSSGGKDWAYIGVGRDDGKQSGEYSPILYRKSLWEPIETDTKWLSETPDVPSYGWGATNRRIVTIGVFRHKRTRALVLVMNTHLDHQVSAARLHGSELILKLIGDYKKKREYKCKITGVMLTGDFNSEEGQEAYQVVTESKILVDPVKTLGDKNVYGHRKTFTGFNSEVGLSRLDYVFVGDGNLCGWGDKGTWDVNRYAVLPNKFDDGIFFSDHRAVVADAHS</sequence>
<evidence type="ECO:0000259" key="2">
    <source>
        <dbReference type="Pfam" id="PF03372"/>
    </source>
</evidence>
<dbReference type="PANTHER" id="PTHR12121">
    <property type="entry name" value="CARBON CATABOLITE REPRESSOR PROTEIN 4"/>
    <property type="match status" value="1"/>
</dbReference>
<dbReference type="Pfam" id="PF03372">
    <property type="entry name" value="Exo_endo_phos"/>
    <property type="match status" value="1"/>
</dbReference>
<dbReference type="OrthoDB" id="276515at2759"/>
<dbReference type="PANTHER" id="PTHR12121:SF36">
    <property type="entry name" value="ENDONUCLEASE_EXONUCLEASE_PHOSPHATASE DOMAIN-CONTAINING PROTEIN"/>
    <property type="match status" value="1"/>
</dbReference>
<dbReference type="InterPro" id="IPR005135">
    <property type="entry name" value="Endo/exonuclease/phosphatase"/>
</dbReference>
<dbReference type="CDD" id="cd09083">
    <property type="entry name" value="EEP-1"/>
    <property type="match status" value="1"/>
</dbReference>
<dbReference type="Proteomes" id="UP000053573">
    <property type="component" value="Unassembled WGS sequence"/>
</dbReference>
<gene>
    <name evidence="3" type="ORF">EMPG_11626</name>
</gene>
<evidence type="ECO:0000313" key="4">
    <source>
        <dbReference type="Proteomes" id="UP000053573"/>
    </source>
</evidence>
<feature type="signal peptide" evidence="1">
    <location>
        <begin position="1"/>
        <end position="24"/>
    </location>
</feature>
<dbReference type="InterPro" id="IPR036691">
    <property type="entry name" value="Endo/exonu/phosph_ase_sf"/>
</dbReference>
<feature type="domain" description="Endonuclease/exonuclease/phosphatase" evidence="2">
    <location>
        <begin position="49"/>
        <end position="323"/>
    </location>
</feature>
<keyword evidence="1" id="KW-0732">Signal</keyword>
<comment type="caution">
    <text evidence="3">The sequence shown here is derived from an EMBL/GenBank/DDBJ whole genome shotgun (WGS) entry which is preliminary data.</text>
</comment>
<dbReference type="AlphaFoldDB" id="A0A0H1BWK1"/>
<organism evidence="3 4">
    <name type="scientific">Blastomyces silverae</name>
    <dbReference type="NCBI Taxonomy" id="2060906"/>
    <lineage>
        <taxon>Eukaryota</taxon>
        <taxon>Fungi</taxon>
        <taxon>Dikarya</taxon>
        <taxon>Ascomycota</taxon>
        <taxon>Pezizomycotina</taxon>
        <taxon>Eurotiomycetes</taxon>
        <taxon>Eurotiomycetidae</taxon>
        <taxon>Onygenales</taxon>
        <taxon>Ajellomycetaceae</taxon>
        <taxon>Blastomyces</taxon>
    </lineage>
</organism>
<proteinExistence type="predicted"/>
<evidence type="ECO:0000256" key="1">
    <source>
        <dbReference type="SAM" id="SignalP"/>
    </source>
</evidence>
<feature type="chain" id="PRO_5005199541" description="Endonuclease/exonuclease/phosphatase domain-containing protein" evidence="1">
    <location>
        <begin position="25"/>
        <end position="332"/>
    </location>
</feature>
<dbReference type="SUPFAM" id="SSF56219">
    <property type="entry name" value="DNase I-like"/>
    <property type="match status" value="1"/>
</dbReference>